<keyword evidence="5" id="KW-1185">Reference proteome</keyword>
<protein>
    <submittedName>
        <fullName evidence="4">Thiamine-phosphate kinase</fullName>
    </submittedName>
</protein>
<feature type="domain" description="PurM-like C-terminal" evidence="3">
    <location>
        <begin position="151"/>
        <end position="301"/>
    </location>
</feature>
<name>A0A1M4VLU8_9THEO</name>
<dbReference type="STRING" id="1121256.SAMN02746089_00662"/>
<evidence type="ECO:0000313" key="4">
    <source>
        <dbReference type="EMBL" id="SHE69908.1"/>
    </source>
</evidence>
<evidence type="ECO:0000256" key="1">
    <source>
        <dbReference type="ARBA" id="ARBA00006243"/>
    </source>
</evidence>
<dbReference type="InterPro" id="IPR036676">
    <property type="entry name" value="PurM-like_C_sf"/>
</dbReference>
<dbReference type="GO" id="GO:0016301">
    <property type="term" value="F:kinase activity"/>
    <property type="evidence" value="ECO:0007669"/>
    <property type="project" value="UniProtKB-KW"/>
</dbReference>
<gene>
    <name evidence="4" type="ORF">SAMN02746089_00662</name>
</gene>
<dbReference type="InterPro" id="IPR011854">
    <property type="entry name" value="HypE"/>
</dbReference>
<dbReference type="SUPFAM" id="SSF55326">
    <property type="entry name" value="PurM N-terminal domain-like"/>
    <property type="match status" value="1"/>
</dbReference>
<proteinExistence type="inferred from homology"/>
<dbReference type="PIRSF" id="PIRSF005644">
    <property type="entry name" value="Hdrgns_mtr_HypE"/>
    <property type="match status" value="1"/>
</dbReference>
<dbReference type="PANTHER" id="PTHR30303">
    <property type="entry name" value="HYDROGENASE ISOENZYMES FORMATION PROTEIN HYPE"/>
    <property type="match status" value="1"/>
</dbReference>
<dbReference type="AlphaFoldDB" id="A0A1M4VLU8"/>
<comment type="similarity">
    <text evidence="1">Belongs to the HypE family.</text>
</comment>
<dbReference type="Gene3D" id="3.30.1330.10">
    <property type="entry name" value="PurM-like, N-terminal domain"/>
    <property type="match status" value="1"/>
</dbReference>
<dbReference type="OrthoDB" id="9801934at2"/>
<dbReference type="Gene3D" id="3.90.650.10">
    <property type="entry name" value="PurM-like C-terminal domain"/>
    <property type="match status" value="1"/>
</dbReference>
<dbReference type="InterPro" id="IPR016188">
    <property type="entry name" value="PurM-like_N"/>
</dbReference>
<evidence type="ECO:0000313" key="5">
    <source>
        <dbReference type="Proteomes" id="UP000184088"/>
    </source>
</evidence>
<evidence type="ECO:0000259" key="2">
    <source>
        <dbReference type="Pfam" id="PF00586"/>
    </source>
</evidence>
<dbReference type="Pfam" id="PF00586">
    <property type="entry name" value="AIRS"/>
    <property type="match status" value="1"/>
</dbReference>
<dbReference type="Proteomes" id="UP000184088">
    <property type="component" value="Unassembled WGS sequence"/>
</dbReference>
<keyword evidence="4" id="KW-0418">Kinase</keyword>
<dbReference type="SUPFAM" id="SSF56042">
    <property type="entry name" value="PurM C-terminal domain-like"/>
    <property type="match status" value="1"/>
</dbReference>
<evidence type="ECO:0000259" key="3">
    <source>
        <dbReference type="Pfam" id="PF02769"/>
    </source>
</evidence>
<sequence length="331" mass="35329">MKTGKVLPELLKKYAYNNIGLKRNEVIAHAGVGMDCSIIDFGENVAVLSTDPITAAEKNSGYLSVIISCNDIAACGAKPLGILVTILLPENASESIFKDMMESIDKAAKELGIEVLGGHSEVTPSVTKPVICTTALGIAKKNSFVTASNAKVGDDIIVTKSIGLEGTAIIAYDYEYILTKNFSHEMVERAKNFLKEICVIKDGLIASSTGVNAMHDITEGGLLGAAYEVAEASGVGIEIYLDNVPIRPETKYICNFFNINPLGLISSGSLLISSKNGKNVVSKLKESGIDATIIGKVIPEGLYIISSNGEKNPLIPPERDELFKIKENFPC</sequence>
<feature type="domain" description="PurM-like N-terminal" evidence="2">
    <location>
        <begin position="34"/>
        <end position="139"/>
    </location>
</feature>
<dbReference type="RefSeq" id="WP_073341745.1">
    <property type="nucleotide sequence ID" value="NZ_FQVH01000004.1"/>
</dbReference>
<reference evidence="4 5" key="1">
    <citation type="submission" date="2016-11" db="EMBL/GenBank/DDBJ databases">
        <authorList>
            <person name="Jaros S."/>
            <person name="Januszkiewicz K."/>
            <person name="Wedrychowicz H."/>
        </authorList>
    </citation>
    <scope>NUCLEOTIDE SEQUENCE [LARGE SCALE GENOMIC DNA]</scope>
    <source>
        <strain evidence="4 5">DSM 17918</strain>
    </source>
</reference>
<keyword evidence="4" id="KW-0808">Transferase</keyword>
<dbReference type="InterPro" id="IPR010918">
    <property type="entry name" value="PurM-like_C_dom"/>
</dbReference>
<dbReference type="Pfam" id="PF02769">
    <property type="entry name" value="AIRS_C"/>
    <property type="match status" value="1"/>
</dbReference>
<dbReference type="PANTHER" id="PTHR30303:SF4">
    <property type="entry name" value="HYDROGENASE EXPRESSION_FORMATION PROTEIN HYPE"/>
    <property type="match status" value="1"/>
</dbReference>
<dbReference type="CDD" id="cd06061">
    <property type="entry name" value="PurM-like1"/>
    <property type="match status" value="1"/>
</dbReference>
<accession>A0A1M4VLU8</accession>
<dbReference type="GO" id="GO:0051604">
    <property type="term" value="P:protein maturation"/>
    <property type="evidence" value="ECO:0007669"/>
    <property type="project" value="TreeGrafter"/>
</dbReference>
<dbReference type="EMBL" id="FQVH01000004">
    <property type="protein sequence ID" value="SHE69908.1"/>
    <property type="molecule type" value="Genomic_DNA"/>
</dbReference>
<organism evidence="4 5">
    <name type="scientific">Caldanaerobius fijiensis DSM 17918</name>
    <dbReference type="NCBI Taxonomy" id="1121256"/>
    <lineage>
        <taxon>Bacteria</taxon>
        <taxon>Bacillati</taxon>
        <taxon>Bacillota</taxon>
        <taxon>Clostridia</taxon>
        <taxon>Thermoanaerobacterales</taxon>
        <taxon>Thermoanaerobacteraceae</taxon>
        <taxon>Caldanaerobius</taxon>
    </lineage>
</organism>
<dbReference type="InterPro" id="IPR036921">
    <property type="entry name" value="PurM-like_N_sf"/>
</dbReference>